<comment type="subcellular location">
    <subcellularLocation>
        <location evidence="2">Cytoplasm</location>
    </subcellularLocation>
    <subcellularLocation>
        <location evidence="1">Nucleus</location>
    </subcellularLocation>
</comment>
<keyword evidence="12" id="KW-0539">Nucleus</keyword>
<keyword evidence="5" id="KW-0963">Cytoplasm</keyword>
<dbReference type="SMART" id="SM01239">
    <property type="entry name" value="IKKbetaNEMObind"/>
    <property type="match status" value="1"/>
</dbReference>
<evidence type="ECO:0000256" key="6">
    <source>
        <dbReference type="ARBA" id="ARBA00022527"/>
    </source>
</evidence>
<evidence type="ECO:0000256" key="14">
    <source>
        <dbReference type="ARBA" id="ARBA00048789"/>
    </source>
</evidence>
<feature type="domain" description="Protein kinase" evidence="16">
    <location>
        <begin position="15"/>
        <end position="305"/>
    </location>
</feature>
<dbReference type="InterPro" id="IPR008271">
    <property type="entry name" value="Ser/Thr_kinase_AS"/>
</dbReference>
<dbReference type="Pfam" id="PF12179">
    <property type="entry name" value="IKKbetaNEMObind"/>
    <property type="match status" value="1"/>
</dbReference>
<dbReference type="GO" id="GO:0005634">
    <property type="term" value="C:nucleus"/>
    <property type="evidence" value="ECO:0007669"/>
    <property type="project" value="UniProtKB-SubCell"/>
</dbReference>
<dbReference type="InterPro" id="IPR046375">
    <property type="entry name" value="IKBKB_SDD_sf"/>
</dbReference>
<evidence type="ECO:0000256" key="7">
    <source>
        <dbReference type="ARBA" id="ARBA00022553"/>
    </source>
</evidence>
<dbReference type="CDD" id="cd17046">
    <property type="entry name" value="Ubl_IKKA_like"/>
    <property type="match status" value="1"/>
</dbReference>
<keyword evidence="18" id="KW-1185">Reference proteome</keyword>
<reference evidence="17" key="1">
    <citation type="submission" date="2025-08" db="UniProtKB">
        <authorList>
            <consortium name="Ensembl"/>
        </authorList>
    </citation>
    <scope>IDENTIFICATION</scope>
</reference>
<dbReference type="GO" id="GO:0045944">
    <property type="term" value="P:positive regulation of transcription by RNA polymerase II"/>
    <property type="evidence" value="ECO:0007669"/>
    <property type="project" value="TreeGrafter"/>
</dbReference>
<dbReference type="GO" id="GO:0008384">
    <property type="term" value="F:IkappaB kinase activity"/>
    <property type="evidence" value="ECO:0007669"/>
    <property type="project" value="UniProtKB-EC"/>
</dbReference>
<evidence type="ECO:0000256" key="9">
    <source>
        <dbReference type="ARBA" id="ARBA00022741"/>
    </source>
</evidence>
<dbReference type="Gene3D" id="3.10.20.90">
    <property type="entry name" value="Phosphatidylinositol 3-kinase Catalytic Subunit, Chain A, domain 1"/>
    <property type="match status" value="1"/>
</dbReference>
<evidence type="ECO:0000256" key="12">
    <source>
        <dbReference type="ARBA" id="ARBA00023242"/>
    </source>
</evidence>
<dbReference type="PROSITE" id="PS00107">
    <property type="entry name" value="PROTEIN_KINASE_ATP"/>
    <property type="match status" value="1"/>
</dbReference>
<dbReference type="AlphaFoldDB" id="A0A7N8XAC1"/>
<reference evidence="17" key="2">
    <citation type="submission" date="2025-09" db="UniProtKB">
        <authorList>
            <consortium name="Ensembl"/>
        </authorList>
    </citation>
    <scope>IDENTIFICATION</scope>
</reference>
<dbReference type="SMART" id="SM00220">
    <property type="entry name" value="S_TKc"/>
    <property type="match status" value="1"/>
</dbReference>
<dbReference type="Pfam" id="PF18397">
    <property type="entry name" value="IKBKB_SDD"/>
    <property type="match status" value="2"/>
</dbReference>
<accession>A0A7N8XAC1</accession>
<keyword evidence="9 15" id="KW-0547">Nucleotide-binding</keyword>
<dbReference type="InterPro" id="IPR041185">
    <property type="entry name" value="IKBKB_SDD"/>
</dbReference>
<dbReference type="GeneTree" id="ENSGT00950000182937"/>
<evidence type="ECO:0000313" key="17">
    <source>
        <dbReference type="Ensembl" id="ENSMAMP00000048001.1"/>
    </source>
</evidence>
<keyword evidence="8" id="KW-0808">Transferase</keyword>
<evidence type="ECO:0000259" key="16">
    <source>
        <dbReference type="PROSITE" id="PS50011"/>
    </source>
</evidence>
<keyword evidence="7" id="KW-0597">Phosphoprotein</keyword>
<dbReference type="PANTHER" id="PTHR22969:SF13">
    <property type="entry name" value="INHIBITOR OF NUCLEAR FACTOR KAPPA-B KINASE SUBUNIT ALPHA"/>
    <property type="match status" value="1"/>
</dbReference>
<evidence type="ECO:0000256" key="8">
    <source>
        <dbReference type="ARBA" id="ARBA00022679"/>
    </source>
</evidence>
<dbReference type="Proteomes" id="UP000261640">
    <property type="component" value="Unplaced"/>
</dbReference>
<dbReference type="InterPro" id="IPR051180">
    <property type="entry name" value="IKK"/>
</dbReference>
<dbReference type="GO" id="GO:0005524">
    <property type="term" value="F:ATP binding"/>
    <property type="evidence" value="ECO:0007669"/>
    <property type="project" value="UniProtKB-UniRule"/>
</dbReference>
<dbReference type="PROSITE" id="PS00108">
    <property type="entry name" value="PROTEIN_KINASE_ST"/>
    <property type="match status" value="1"/>
</dbReference>
<dbReference type="PROSITE" id="PS50011">
    <property type="entry name" value="PROTEIN_KINASE_DOM"/>
    <property type="match status" value="1"/>
</dbReference>
<dbReference type="Pfam" id="PF00069">
    <property type="entry name" value="Pkinase"/>
    <property type="match status" value="1"/>
</dbReference>
<name>A0A7N8XAC1_9TELE</name>
<evidence type="ECO:0000256" key="3">
    <source>
        <dbReference type="ARBA" id="ARBA00012442"/>
    </source>
</evidence>
<dbReference type="Ensembl" id="ENSMAMT00000061432.1">
    <property type="protein sequence ID" value="ENSMAMP00000048001.1"/>
    <property type="gene ID" value="ENSMAMG00000007678.2"/>
</dbReference>
<sequence length="644" mass="73832">MEKPPFRQSQNYGDWELKERLGMGGFAHVYLLQHHETNEKIAVKMCRLELTPRNKGRWSREIQIMKKLNHINVVTARDVPEEINYISLNDLPLLAMEYCSRGDLRKVLSKPENCCGLKESEVLSLLNDVGSGIQYLHENKIIHRDLKPENIVLQDINGKLVHKIIDLGYAKDLDQGSLCTSFVGTLQYLAPELFENKPYTVTVDYWSFGTMIFECSCGFRPFLHNLQPVQWASKVRNKGPKDIMAVEELNGEVRFSTHLPYPNNLSRTLLEPMEGLLQLMLKWDPVQRGGKVNLETKKPMCFEFLEQILSMKVVHILNMTTAQVHSFQLTADESLHSLQNRIEAETKIEVVNQELLQETGVSLDPRKPAAQCVLDGRGWDSYIVYLFDKSITKYSGPFSARQLPDKVNTIVQEPKIQLPLVVLKKVWGEAVSYICGLKEDYSRLFQGQRAAMLSLLRYNTNLTRCKNSMFGFSQQLKAKLDFFKSSIQYDLEKYSDQMHYGICESLLLSMSAPPNSKILISKQKIIDLFPRIEKTLENIKDADSTVMQMQIKRQREFWHLLKIACVSYCLSSGTIIRVMTSWSKTSFGTSVLLHENQKYLSQLTSLMQEAADEQAKSIVVSYSVVLTAVEYVERTCDIFTKETS</sequence>
<dbReference type="PANTHER" id="PTHR22969">
    <property type="entry name" value="IKB KINASE"/>
    <property type="match status" value="1"/>
</dbReference>
<evidence type="ECO:0000256" key="4">
    <source>
        <dbReference type="ARBA" id="ARBA00021841"/>
    </source>
</evidence>
<organism evidence="17 18">
    <name type="scientific">Mastacembelus armatus</name>
    <name type="common">zig-zag eel</name>
    <dbReference type="NCBI Taxonomy" id="205130"/>
    <lineage>
        <taxon>Eukaryota</taxon>
        <taxon>Metazoa</taxon>
        <taxon>Chordata</taxon>
        <taxon>Craniata</taxon>
        <taxon>Vertebrata</taxon>
        <taxon>Euteleostomi</taxon>
        <taxon>Actinopterygii</taxon>
        <taxon>Neopterygii</taxon>
        <taxon>Teleostei</taxon>
        <taxon>Neoteleostei</taxon>
        <taxon>Acanthomorphata</taxon>
        <taxon>Anabantaria</taxon>
        <taxon>Synbranchiformes</taxon>
        <taxon>Mastacembelidae</taxon>
        <taxon>Mastacembelus</taxon>
    </lineage>
</organism>
<dbReference type="SUPFAM" id="SSF56112">
    <property type="entry name" value="Protein kinase-like (PK-like)"/>
    <property type="match status" value="1"/>
</dbReference>
<dbReference type="GO" id="GO:0008385">
    <property type="term" value="C:IkappaB kinase complex"/>
    <property type="evidence" value="ECO:0007669"/>
    <property type="project" value="TreeGrafter"/>
</dbReference>
<dbReference type="FunFam" id="1.10.510.10:FF:000147">
    <property type="entry name" value="Inhibitor of nuclear factor kappa-B kinase subunit beta"/>
    <property type="match status" value="1"/>
</dbReference>
<keyword evidence="11 15" id="KW-0067">ATP-binding</keyword>
<feature type="binding site" evidence="15">
    <location>
        <position position="44"/>
    </location>
    <ligand>
        <name>ATP</name>
        <dbReference type="ChEBI" id="CHEBI:30616"/>
    </ligand>
</feature>
<evidence type="ECO:0000256" key="15">
    <source>
        <dbReference type="PROSITE-ProRule" id="PRU10141"/>
    </source>
</evidence>
<dbReference type="InterPro" id="IPR017441">
    <property type="entry name" value="Protein_kinase_ATP_BS"/>
</dbReference>
<evidence type="ECO:0000256" key="5">
    <source>
        <dbReference type="ARBA" id="ARBA00022490"/>
    </source>
</evidence>
<dbReference type="InterPro" id="IPR022007">
    <property type="entry name" value="IKKbetaNEMObind"/>
</dbReference>
<protein>
    <recommendedName>
        <fullName evidence="4">Inhibitor of nuclear factor kappa-B kinase subunit alpha</fullName>
        <ecNumber evidence="3">2.7.11.10</ecNumber>
    </recommendedName>
    <alternativeName>
        <fullName evidence="13">Nuclear factor NF-kappa-B inhibitor kinase alpha</fullName>
    </alternativeName>
</protein>
<dbReference type="GO" id="GO:0033209">
    <property type="term" value="P:tumor necrosis factor-mediated signaling pathway"/>
    <property type="evidence" value="ECO:0007669"/>
    <property type="project" value="TreeGrafter"/>
</dbReference>
<dbReference type="InterPro" id="IPR000719">
    <property type="entry name" value="Prot_kinase_dom"/>
</dbReference>
<dbReference type="InterPro" id="IPR011009">
    <property type="entry name" value="Kinase-like_dom_sf"/>
</dbReference>
<evidence type="ECO:0000313" key="18">
    <source>
        <dbReference type="Proteomes" id="UP000261640"/>
    </source>
</evidence>
<evidence type="ECO:0000256" key="13">
    <source>
        <dbReference type="ARBA" id="ARBA00032095"/>
    </source>
</evidence>
<evidence type="ECO:0000256" key="1">
    <source>
        <dbReference type="ARBA" id="ARBA00004123"/>
    </source>
</evidence>
<dbReference type="Gene3D" id="1.10.510.10">
    <property type="entry name" value="Transferase(Phosphotransferase) domain 1"/>
    <property type="match status" value="1"/>
</dbReference>
<evidence type="ECO:0000256" key="10">
    <source>
        <dbReference type="ARBA" id="ARBA00022777"/>
    </source>
</evidence>
<keyword evidence="6" id="KW-0723">Serine/threonine-protein kinase</keyword>
<evidence type="ECO:0000256" key="11">
    <source>
        <dbReference type="ARBA" id="ARBA00022840"/>
    </source>
</evidence>
<dbReference type="EC" id="2.7.11.10" evidence="3"/>
<keyword evidence="10" id="KW-0418">Kinase</keyword>
<comment type="catalytic activity">
    <reaction evidence="14">
        <text>L-seryl-[I-kappa-B protein] + ATP = O-phospho-L-seryl-[I-kappa-B protein] + ADP + H(+)</text>
        <dbReference type="Rhea" id="RHEA:19073"/>
        <dbReference type="Rhea" id="RHEA-COMP:13698"/>
        <dbReference type="Rhea" id="RHEA-COMP:13699"/>
        <dbReference type="ChEBI" id="CHEBI:15378"/>
        <dbReference type="ChEBI" id="CHEBI:29999"/>
        <dbReference type="ChEBI" id="CHEBI:30616"/>
        <dbReference type="ChEBI" id="CHEBI:83421"/>
        <dbReference type="ChEBI" id="CHEBI:456216"/>
        <dbReference type="EC" id="2.7.11.10"/>
    </reaction>
</comment>
<evidence type="ECO:0000256" key="2">
    <source>
        <dbReference type="ARBA" id="ARBA00004496"/>
    </source>
</evidence>
<dbReference type="Gene3D" id="1.20.1270.250">
    <property type="match status" value="2"/>
</dbReference>
<proteinExistence type="predicted"/>